<dbReference type="GO" id="GO:0003700">
    <property type="term" value="F:DNA-binding transcription factor activity"/>
    <property type="evidence" value="ECO:0007669"/>
    <property type="project" value="InterPro"/>
</dbReference>
<dbReference type="InterPro" id="IPR000835">
    <property type="entry name" value="HTH_MarR-typ"/>
</dbReference>
<dbReference type="Pfam" id="PF01047">
    <property type="entry name" value="MarR"/>
    <property type="match status" value="1"/>
</dbReference>
<dbReference type="SUPFAM" id="SSF46785">
    <property type="entry name" value="Winged helix' DNA-binding domain"/>
    <property type="match status" value="1"/>
</dbReference>
<dbReference type="PRINTS" id="PR00598">
    <property type="entry name" value="HTHMARR"/>
</dbReference>
<dbReference type="RefSeq" id="WP_242001659.1">
    <property type="nucleotide sequence ID" value="NZ_SLWN01000003.1"/>
</dbReference>
<feature type="domain" description="HTH marR-type" evidence="1">
    <location>
        <begin position="7"/>
        <end position="139"/>
    </location>
</feature>
<evidence type="ECO:0000259" key="1">
    <source>
        <dbReference type="PROSITE" id="PS50995"/>
    </source>
</evidence>
<dbReference type="PROSITE" id="PS50995">
    <property type="entry name" value="HTH_MARR_2"/>
    <property type="match status" value="1"/>
</dbReference>
<gene>
    <name evidence="2" type="ORF">EV652_103104</name>
</gene>
<accession>A0A4R2HSZ6</accession>
<dbReference type="SMART" id="SM00347">
    <property type="entry name" value="HTH_MARR"/>
    <property type="match status" value="1"/>
</dbReference>
<dbReference type="PANTHER" id="PTHR33164:SF57">
    <property type="entry name" value="MARR-FAMILY TRANSCRIPTIONAL REGULATOR"/>
    <property type="match status" value="1"/>
</dbReference>
<dbReference type="EMBL" id="SLWN01000003">
    <property type="protein sequence ID" value="TCO33105.1"/>
    <property type="molecule type" value="Genomic_DNA"/>
</dbReference>
<evidence type="ECO:0000313" key="3">
    <source>
        <dbReference type="Proteomes" id="UP000294508"/>
    </source>
</evidence>
<dbReference type="PANTHER" id="PTHR33164">
    <property type="entry name" value="TRANSCRIPTIONAL REGULATOR, MARR FAMILY"/>
    <property type="match status" value="1"/>
</dbReference>
<dbReference type="GO" id="GO:0006950">
    <property type="term" value="P:response to stress"/>
    <property type="evidence" value="ECO:0007669"/>
    <property type="project" value="TreeGrafter"/>
</dbReference>
<dbReference type="Gene3D" id="1.10.10.10">
    <property type="entry name" value="Winged helix-like DNA-binding domain superfamily/Winged helix DNA-binding domain"/>
    <property type="match status" value="1"/>
</dbReference>
<dbReference type="Proteomes" id="UP000294508">
    <property type="component" value="Unassembled WGS sequence"/>
</dbReference>
<keyword evidence="3" id="KW-1185">Reference proteome</keyword>
<dbReference type="GO" id="GO:0003677">
    <property type="term" value="F:DNA binding"/>
    <property type="evidence" value="ECO:0007669"/>
    <property type="project" value="UniProtKB-KW"/>
</dbReference>
<protein>
    <submittedName>
        <fullName evidence="2">DNA-binding MarR family transcriptional regulator</fullName>
    </submittedName>
</protein>
<dbReference type="InterPro" id="IPR039422">
    <property type="entry name" value="MarR/SlyA-like"/>
</dbReference>
<dbReference type="InterPro" id="IPR036388">
    <property type="entry name" value="WH-like_DNA-bd_sf"/>
</dbReference>
<evidence type="ECO:0000313" key="2">
    <source>
        <dbReference type="EMBL" id="TCO33105.1"/>
    </source>
</evidence>
<organism evidence="2 3">
    <name type="scientific">Kribbella steppae</name>
    <dbReference type="NCBI Taxonomy" id="2512223"/>
    <lineage>
        <taxon>Bacteria</taxon>
        <taxon>Bacillati</taxon>
        <taxon>Actinomycetota</taxon>
        <taxon>Actinomycetes</taxon>
        <taxon>Propionibacteriales</taxon>
        <taxon>Kribbellaceae</taxon>
        <taxon>Kribbella</taxon>
    </lineage>
</organism>
<comment type="caution">
    <text evidence="2">The sequence shown here is derived from an EMBL/GenBank/DDBJ whole genome shotgun (WGS) entry which is preliminary data.</text>
</comment>
<reference evidence="2 3" key="1">
    <citation type="journal article" date="2015" name="Stand. Genomic Sci.">
        <title>Genomic Encyclopedia of Bacterial and Archaeal Type Strains, Phase III: the genomes of soil and plant-associated and newly described type strains.</title>
        <authorList>
            <person name="Whitman W.B."/>
            <person name="Woyke T."/>
            <person name="Klenk H.P."/>
            <person name="Zhou Y."/>
            <person name="Lilburn T.G."/>
            <person name="Beck B.J."/>
            <person name="De Vos P."/>
            <person name="Vandamme P."/>
            <person name="Eisen J.A."/>
            <person name="Garrity G."/>
            <person name="Hugenholtz P."/>
            <person name="Kyrpides N.C."/>
        </authorList>
    </citation>
    <scope>NUCLEOTIDE SEQUENCE [LARGE SCALE GENOMIC DNA]</scope>
    <source>
        <strain evidence="2 3">VKM Ac-2572</strain>
    </source>
</reference>
<keyword evidence="2" id="KW-0238">DNA-binding</keyword>
<proteinExistence type="predicted"/>
<sequence>MSPEDERPDLAAMLAPLLRALIAVELPVLAEHDVSMWGYSVLTTLDDTPVRTQAALADAIGADKSRIIGTLDELQDAGLIERTPDPNDRRVRLLSITPKGRRVRRSVRKDIRVHENRILEALPPADRQAFLRSIRNLYDAR</sequence>
<name>A0A4R2HSZ6_9ACTN</name>
<dbReference type="InterPro" id="IPR036390">
    <property type="entry name" value="WH_DNA-bd_sf"/>
</dbReference>
<dbReference type="AlphaFoldDB" id="A0A4R2HSZ6"/>